<keyword evidence="6" id="KW-1133">Transmembrane helix</keyword>
<evidence type="ECO:0000256" key="3">
    <source>
        <dbReference type="ARBA" id="ARBA00022692"/>
    </source>
</evidence>
<keyword evidence="2" id="KW-0813">Transport</keyword>
<keyword evidence="5" id="KW-0931">ER-Golgi transport</keyword>
<protein>
    <recommendedName>
        <fullName evidence="10">Sec20 C-terminal domain-containing protein</fullName>
    </recommendedName>
</protein>
<dbReference type="AlphaFoldDB" id="W6MPS6"/>
<reference evidence="11" key="1">
    <citation type="submission" date="2013-12" db="EMBL/GenBank/DDBJ databases">
        <authorList>
            <person name="Genoscope - CEA"/>
        </authorList>
    </citation>
    <scope>NUCLEOTIDE SEQUENCE</scope>
    <source>
        <strain evidence="11">CBS 1993</strain>
    </source>
</reference>
<evidence type="ECO:0000256" key="2">
    <source>
        <dbReference type="ARBA" id="ARBA00022448"/>
    </source>
</evidence>
<evidence type="ECO:0000256" key="5">
    <source>
        <dbReference type="ARBA" id="ARBA00022892"/>
    </source>
</evidence>
<dbReference type="HOGENOM" id="CLU_051527_0_0_1"/>
<dbReference type="GO" id="GO:0006890">
    <property type="term" value="P:retrograde vesicle-mediated transport, Golgi to endoplasmic reticulum"/>
    <property type="evidence" value="ECO:0007669"/>
    <property type="project" value="InterPro"/>
</dbReference>
<evidence type="ECO:0000256" key="9">
    <source>
        <dbReference type="ARBA" id="ARBA00037934"/>
    </source>
</evidence>
<dbReference type="STRING" id="1382522.W6MPS6"/>
<evidence type="ECO:0000256" key="6">
    <source>
        <dbReference type="ARBA" id="ARBA00022989"/>
    </source>
</evidence>
<dbReference type="RefSeq" id="XP_022460641.1">
    <property type="nucleotide sequence ID" value="XM_022601390.1"/>
</dbReference>
<proteinExistence type="inferred from homology"/>
<dbReference type="GO" id="GO:0005789">
    <property type="term" value="C:endoplasmic reticulum membrane"/>
    <property type="evidence" value="ECO:0007669"/>
    <property type="project" value="UniProtKB-SubCell"/>
</dbReference>
<keyword evidence="4" id="KW-0256">Endoplasmic reticulum</keyword>
<dbReference type="PANTHER" id="PTHR12825:SF0">
    <property type="entry name" value="VESICLE TRANSPORT PROTEIN SEC20"/>
    <property type="match status" value="1"/>
</dbReference>
<dbReference type="GeneID" id="34522029"/>
<keyword evidence="7" id="KW-0175">Coiled coil</keyword>
<evidence type="ECO:0000256" key="1">
    <source>
        <dbReference type="ARBA" id="ARBA00004163"/>
    </source>
</evidence>
<gene>
    <name evidence="11" type="ORF">KUCA_T00004635001</name>
</gene>
<dbReference type="PANTHER" id="PTHR12825">
    <property type="entry name" value="BNIP1-RELATED"/>
    <property type="match status" value="1"/>
</dbReference>
<dbReference type="OrthoDB" id="46868at2759"/>
<keyword evidence="3" id="KW-0812">Transmembrane</keyword>
<accession>W6MPS6</accession>
<feature type="domain" description="Sec20 C-terminal" evidence="10">
    <location>
        <begin position="162"/>
        <end position="252"/>
    </location>
</feature>
<sequence length="333" mass="38354">MDQPLESNLEDVYKATSKIQNIIRQLKSDHVFENIQEESFSAIRTEYVEQALKLFRESQELLDVVKFKLESGSREFEKRLDYIVQYDTLTERIGDLRVDLRKAQLVSVEREEEVIRNQREKFFSNNYQNPAGDENGKEDLFKTSGKKDSIANATFGDKLLDKNMSITASLQKSRQMMEATVMRSELNVEELEASTRNVQHLGSQYEFFNDILAKTNGLVKEINKSSSKERREIYMAISFFGACVAWVVWRRLLKRPVMLLLWTIFKTFSMFRFIYGKASSVDASAEPETLISSEISKTIVKTVESITESISESWGTMDIETETFASVETPVIA</sequence>
<reference evidence="11" key="2">
    <citation type="submission" date="2014-02" db="EMBL/GenBank/DDBJ databases">
        <title>Complete DNA sequence of /Kuraishia capsulata/ illustrates novel genomic features among budding yeasts (/Saccharomycotina/).</title>
        <authorList>
            <person name="Morales L."/>
            <person name="Noel B."/>
            <person name="Porcel B."/>
            <person name="Marcet-Houben M."/>
            <person name="Hullo M-F."/>
            <person name="Sacerdot C."/>
            <person name="Tekaia F."/>
            <person name="Leh-Louis V."/>
            <person name="Despons L."/>
            <person name="Khanna V."/>
            <person name="Aury J-M."/>
            <person name="Barbe V."/>
            <person name="Couloux A."/>
            <person name="Labadie K."/>
            <person name="Pelletier E."/>
            <person name="Souciet J-L."/>
            <person name="Boekhout T."/>
            <person name="Gabaldon T."/>
            <person name="Wincker P."/>
            <person name="Dujon B."/>
        </authorList>
    </citation>
    <scope>NUCLEOTIDE SEQUENCE</scope>
    <source>
        <strain evidence="11">CBS 1993</strain>
    </source>
</reference>
<evidence type="ECO:0000256" key="4">
    <source>
        <dbReference type="ARBA" id="ARBA00022824"/>
    </source>
</evidence>
<dbReference type="InterPro" id="IPR005606">
    <property type="entry name" value="Sec20"/>
</dbReference>
<evidence type="ECO:0000313" key="11">
    <source>
        <dbReference type="EMBL" id="CDK28651.1"/>
    </source>
</evidence>
<evidence type="ECO:0000313" key="12">
    <source>
        <dbReference type="Proteomes" id="UP000019384"/>
    </source>
</evidence>
<dbReference type="GO" id="GO:0005484">
    <property type="term" value="F:SNAP receptor activity"/>
    <property type="evidence" value="ECO:0007669"/>
    <property type="project" value="InterPro"/>
</dbReference>
<comment type="subcellular location">
    <subcellularLocation>
        <location evidence="1">Endoplasmic reticulum membrane</location>
        <topology evidence="1">Single-pass type IV membrane protein</topology>
    </subcellularLocation>
</comment>
<evidence type="ECO:0000256" key="8">
    <source>
        <dbReference type="ARBA" id="ARBA00023136"/>
    </source>
</evidence>
<dbReference type="EMBL" id="HG793129">
    <property type="protein sequence ID" value="CDK28651.1"/>
    <property type="molecule type" value="Genomic_DNA"/>
</dbReference>
<comment type="similarity">
    <text evidence="9">Belongs to the SEC20 family.</text>
</comment>
<evidence type="ECO:0000259" key="10">
    <source>
        <dbReference type="Pfam" id="PF03908"/>
    </source>
</evidence>
<dbReference type="Pfam" id="PF03908">
    <property type="entry name" value="Sec20"/>
    <property type="match status" value="1"/>
</dbReference>
<dbReference type="Proteomes" id="UP000019384">
    <property type="component" value="Unassembled WGS sequence"/>
</dbReference>
<dbReference type="InterPro" id="IPR056173">
    <property type="entry name" value="Sec20_C"/>
</dbReference>
<organism evidence="11 12">
    <name type="scientific">Kuraishia capsulata CBS 1993</name>
    <dbReference type="NCBI Taxonomy" id="1382522"/>
    <lineage>
        <taxon>Eukaryota</taxon>
        <taxon>Fungi</taxon>
        <taxon>Dikarya</taxon>
        <taxon>Ascomycota</taxon>
        <taxon>Saccharomycotina</taxon>
        <taxon>Pichiomycetes</taxon>
        <taxon>Pichiales</taxon>
        <taxon>Pichiaceae</taxon>
        <taxon>Kuraishia</taxon>
    </lineage>
</organism>
<keyword evidence="8" id="KW-0472">Membrane</keyword>
<dbReference type="GO" id="GO:0031201">
    <property type="term" value="C:SNARE complex"/>
    <property type="evidence" value="ECO:0007669"/>
    <property type="project" value="TreeGrafter"/>
</dbReference>
<name>W6MPS6_9ASCO</name>
<evidence type="ECO:0000256" key="7">
    <source>
        <dbReference type="ARBA" id="ARBA00023054"/>
    </source>
</evidence>
<keyword evidence="12" id="KW-1185">Reference proteome</keyword>